<dbReference type="EMBL" id="SZNQ01000001">
    <property type="protein sequence ID" value="TKS98763.1"/>
    <property type="molecule type" value="Genomic_DNA"/>
</dbReference>
<protein>
    <recommendedName>
        <fullName evidence="2">FAD-binding domain-containing protein</fullName>
    </recommendedName>
</protein>
<dbReference type="InterPro" id="IPR002938">
    <property type="entry name" value="FAD-bd"/>
</dbReference>
<organism evidence="3 4">
    <name type="scientific">Streptomyces lasalocidi</name>
    <name type="common">Streptomyces lasaliensis</name>
    <dbReference type="NCBI Taxonomy" id="324833"/>
    <lineage>
        <taxon>Bacteria</taxon>
        <taxon>Bacillati</taxon>
        <taxon>Actinomycetota</taxon>
        <taxon>Actinomycetes</taxon>
        <taxon>Kitasatosporales</taxon>
        <taxon>Streptomycetaceae</taxon>
        <taxon>Streptomyces</taxon>
    </lineage>
</organism>
<sequence length="514" mass="54658">MKVNARVVPEGGGHGHAVVIGSSLAGLAAAGALAGFMDRVTVIERDWLPRGPGRRRGVPQARHTHSLSTAAHEGLEQLFPGIREDLVRAGAVHLRVPEDLLLLGPAGWLPRFDAGLSLLSAGRDLLDAVVRDRLRADPAVRFLHDHDVVGLRPGPQDTVTGVLARARDRRAPGGWSPPHLIPADFVVDASGRGSRAPQWLAELGYESPAETVVRTGTTHATSLYAPPVGHVADWQGVWLMAAGDDPRQGLLHPVEGGRWSVSLSTPDTAPAPADHEQMLHAAAALRDPLLRDLLATATPLGPVYRCAGTDSRWRHYERLRRWPDQFLVVGDAFAALDPAHGDGMTLAVQGALLLQRMLTAHGTAVGVTYRLRRALAHQLAPLWRSGTRLRVPAGPGRTGRPPLRERLHGRQLSRIAAAATTDPHAAALLLRLHQSLAAPGALLGPRALRAALRRPAPPPVPAVPPSLTHGPQARRRRPVAPVAPAIGVATGSVRPRPTGSSAHWPTTAPAGDPR</sequence>
<reference evidence="3 4" key="1">
    <citation type="submission" date="2019-04" db="EMBL/GenBank/DDBJ databases">
        <title>Streptomyces lasaliensis sp. nov., an Actinomycete isolated from soil which produces the polyether antibiotic lasalocid.</title>
        <authorList>
            <person name="Erwin G."/>
            <person name="Haber C."/>
        </authorList>
    </citation>
    <scope>NUCLEOTIDE SEQUENCE [LARGE SCALE GENOMIC DNA]</scope>
    <source>
        <strain evidence="3 4">X-537</strain>
    </source>
</reference>
<proteinExistence type="predicted"/>
<dbReference type="Proteomes" id="UP000305929">
    <property type="component" value="Unassembled WGS sequence"/>
</dbReference>
<dbReference type="GO" id="GO:0071949">
    <property type="term" value="F:FAD binding"/>
    <property type="evidence" value="ECO:0007669"/>
    <property type="project" value="InterPro"/>
</dbReference>
<evidence type="ECO:0000256" key="1">
    <source>
        <dbReference type="SAM" id="MobiDB-lite"/>
    </source>
</evidence>
<keyword evidence="4" id="KW-1185">Reference proteome</keyword>
<dbReference type="Pfam" id="PF01494">
    <property type="entry name" value="FAD_binding_3"/>
    <property type="match status" value="1"/>
</dbReference>
<comment type="caution">
    <text evidence="3">The sequence shown here is derived from an EMBL/GenBank/DDBJ whole genome shotgun (WGS) entry which is preliminary data.</text>
</comment>
<dbReference type="PANTHER" id="PTHR43422:SF3">
    <property type="entry name" value="THIAMINE THIAZOLE SYNTHASE"/>
    <property type="match status" value="1"/>
</dbReference>
<feature type="region of interest" description="Disordered" evidence="1">
    <location>
        <begin position="454"/>
        <end position="514"/>
    </location>
</feature>
<dbReference type="PANTHER" id="PTHR43422">
    <property type="entry name" value="THIAMINE THIAZOLE SYNTHASE"/>
    <property type="match status" value="1"/>
</dbReference>
<evidence type="ECO:0000313" key="3">
    <source>
        <dbReference type="EMBL" id="TKS98763.1"/>
    </source>
</evidence>
<evidence type="ECO:0000313" key="4">
    <source>
        <dbReference type="Proteomes" id="UP000305929"/>
    </source>
</evidence>
<evidence type="ECO:0000259" key="2">
    <source>
        <dbReference type="Pfam" id="PF01494"/>
    </source>
</evidence>
<dbReference type="SUPFAM" id="SSF51905">
    <property type="entry name" value="FAD/NAD(P)-binding domain"/>
    <property type="match status" value="1"/>
</dbReference>
<dbReference type="RefSeq" id="WP_137304672.1">
    <property type="nucleotide sequence ID" value="NZ_SZNQ01000001.1"/>
</dbReference>
<feature type="compositionally biased region" description="Pro residues" evidence="1">
    <location>
        <begin position="455"/>
        <end position="464"/>
    </location>
</feature>
<dbReference type="InterPro" id="IPR036188">
    <property type="entry name" value="FAD/NAD-bd_sf"/>
</dbReference>
<dbReference type="AlphaFoldDB" id="A0A4U5WAP3"/>
<dbReference type="Gene3D" id="3.50.50.60">
    <property type="entry name" value="FAD/NAD(P)-binding domain"/>
    <property type="match status" value="1"/>
</dbReference>
<gene>
    <name evidence="3" type="ORF">E4U91_00485</name>
</gene>
<dbReference type="Gene3D" id="3.30.9.100">
    <property type="match status" value="1"/>
</dbReference>
<dbReference type="OrthoDB" id="9790035at2"/>
<feature type="domain" description="FAD-binding" evidence="2">
    <location>
        <begin position="18"/>
        <end position="361"/>
    </location>
</feature>
<accession>A0A4U5WAP3</accession>
<name>A0A4U5WAP3_STRLS</name>